<dbReference type="InterPro" id="IPR002201">
    <property type="entry name" value="Glyco_trans_9"/>
</dbReference>
<dbReference type="CDD" id="cd03789">
    <property type="entry name" value="GT9_LPS_heptosyltransferase"/>
    <property type="match status" value="1"/>
</dbReference>
<sequence>MLKNPIYSNLQILKSKLAWFARKLIDFLVRIIVNKPNFEINKKKQVLIVRTDAIGDFVIFTGILPYFRELYPSQEWEITLIGTEETKTLAEFVKMNVVIAEPLFDEFIPLNRSAFIRNLTYRFQFQKNLRRILYDTVICPLYSRDIIADQLVYMTNAQEKIGIDGNCNTTLSLPIKERNDKKYTKLIKSDKVWLSEVERNINFITNMGITKLIDGLPRWKIHSDILSKSIELVKFKGVEGHFVVICPGAAISFRMWTPQKFAEVIDYLWDNYGLSILICGSPKDKTSSLEIQKSLKSAKVICLCGETNLIQLSAIMSYAKLCITMDSGSAHIAVAVNSPLICIIGGGHYKRFFPYGDPNRFRAATEELDCFYCNWNCKYDTPFCVKDITVVTVIKEIDQLMNTICNQTT</sequence>
<dbReference type="EMBL" id="JAQMUC010000041">
    <property type="protein sequence ID" value="MDB9535737.1"/>
    <property type="molecule type" value="Genomic_DNA"/>
</dbReference>
<keyword evidence="2" id="KW-0808">Transferase</keyword>
<dbReference type="SUPFAM" id="SSF53756">
    <property type="entry name" value="UDP-Glycosyltransferase/glycogen phosphorylase"/>
    <property type="match status" value="1"/>
</dbReference>
<gene>
    <name evidence="3" type="ORF">PN451_07775</name>
</gene>
<keyword evidence="4" id="KW-1185">Reference proteome</keyword>
<evidence type="ECO:0000256" key="1">
    <source>
        <dbReference type="ARBA" id="ARBA00022676"/>
    </source>
</evidence>
<protein>
    <submittedName>
        <fullName evidence="3">Glycosyltransferase family 9 protein</fullName>
    </submittedName>
</protein>
<reference evidence="3 4" key="1">
    <citation type="submission" date="2023-01" db="EMBL/GenBank/DDBJ databases">
        <title>Genomes from the Australian National Cyanobacteria Reference Collection.</title>
        <authorList>
            <person name="Willis A."/>
            <person name="Lee E.M.F."/>
        </authorList>
    </citation>
    <scope>NUCLEOTIDE SEQUENCE [LARGE SCALE GENOMIC DNA]</scope>
    <source>
        <strain evidence="3 4">CS-1226</strain>
    </source>
</reference>
<keyword evidence="1" id="KW-0328">Glycosyltransferase</keyword>
<accession>A0ABT5AEL8</accession>
<name>A0ABT5AEL8_9CYAN</name>
<dbReference type="PANTHER" id="PTHR30160:SF1">
    <property type="entry name" value="LIPOPOLYSACCHARIDE 1,2-N-ACETYLGLUCOSAMINETRANSFERASE-RELATED"/>
    <property type="match status" value="1"/>
</dbReference>
<dbReference type="Pfam" id="PF01075">
    <property type="entry name" value="Glyco_transf_9"/>
    <property type="match status" value="1"/>
</dbReference>
<evidence type="ECO:0000313" key="3">
    <source>
        <dbReference type="EMBL" id="MDB9535737.1"/>
    </source>
</evidence>
<dbReference type="InterPro" id="IPR051199">
    <property type="entry name" value="LPS_LOS_Heptosyltrfase"/>
</dbReference>
<proteinExistence type="predicted"/>
<organism evidence="3 4">
    <name type="scientific">Dolichospermum planctonicum CS-1226</name>
    <dbReference type="NCBI Taxonomy" id="3021751"/>
    <lineage>
        <taxon>Bacteria</taxon>
        <taxon>Bacillati</taxon>
        <taxon>Cyanobacteriota</taxon>
        <taxon>Cyanophyceae</taxon>
        <taxon>Nostocales</taxon>
        <taxon>Aphanizomenonaceae</taxon>
        <taxon>Dolichospermum</taxon>
        <taxon>Dolichospermum planctonicum</taxon>
    </lineage>
</organism>
<evidence type="ECO:0000313" key="4">
    <source>
        <dbReference type="Proteomes" id="UP001211249"/>
    </source>
</evidence>
<dbReference type="Proteomes" id="UP001211249">
    <property type="component" value="Unassembled WGS sequence"/>
</dbReference>
<comment type="caution">
    <text evidence="3">The sequence shown here is derived from an EMBL/GenBank/DDBJ whole genome shotgun (WGS) entry which is preliminary data.</text>
</comment>
<dbReference type="RefSeq" id="WP_271795630.1">
    <property type="nucleotide sequence ID" value="NZ_JAQMUC010000041.1"/>
</dbReference>
<evidence type="ECO:0000256" key="2">
    <source>
        <dbReference type="ARBA" id="ARBA00022679"/>
    </source>
</evidence>
<dbReference type="PANTHER" id="PTHR30160">
    <property type="entry name" value="TETRAACYLDISACCHARIDE 4'-KINASE-RELATED"/>
    <property type="match status" value="1"/>
</dbReference>
<dbReference type="Gene3D" id="3.40.50.2000">
    <property type="entry name" value="Glycogen Phosphorylase B"/>
    <property type="match status" value="2"/>
</dbReference>